<dbReference type="KEGG" id="paqt:E8L99_16140"/>
<dbReference type="AlphaFoldDB" id="A0A4D7QNJ4"/>
<evidence type="ECO:0000313" key="2">
    <source>
        <dbReference type="EMBL" id="QCK87179.1"/>
    </source>
</evidence>
<evidence type="ECO:0000313" key="3">
    <source>
        <dbReference type="Proteomes" id="UP000298588"/>
    </source>
</evidence>
<dbReference type="RefSeq" id="WP_137100508.1">
    <property type="nucleotide sequence ID" value="NZ_CP039865.1"/>
</dbReference>
<gene>
    <name evidence="2" type="ORF">E8L99_16140</name>
</gene>
<protein>
    <submittedName>
        <fullName evidence="2">Uncharacterized protein</fullName>
    </submittedName>
</protein>
<organism evidence="2 3">
    <name type="scientific">Phreatobacter aquaticus</name>
    <dbReference type="NCBI Taxonomy" id="2570229"/>
    <lineage>
        <taxon>Bacteria</taxon>
        <taxon>Pseudomonadati</taxon>
        <taxon>Pseudomonadota</taxon>
        <taxon>Alphaproteobacteria</taxon>
        <taxon>Hyphomicrobiales</taxon>
        <taxon>Phreatobacteraceae</taxon>
        <taxon>Phreatobacter</taxon>
    </lineage>
</organism>
<evidence type="ECO:0000256" key="1">
    <source>
        <dbReference type="SAM" id="MobiDB-lite"/>
    </source>
</evidence>
<dbReference type="EMBL" id="CP039865">
    <property type="protein sequence ID" value="QCK87179.1"/>
    <property type="molecule type" value="Genomic_DNA"/>
</dbReference>
<reference evidence="2 3" key="1">
    <citation type="submission" date="2019-04" db="EMBL/GenBank/DDBJ databases">
        <title>Phreatobacter aquaticus sp. nov.</title>
        <authorList>
            <person name="Choi A."/>
            <person name="Baek K."/>
        </authorList>
    </citation>
    <scope>NUCLEOTIDE SEQUENCE [LARGE SCALE GENOMIC DNA]</scope>
    <source>
        <strain evidence="2 3">NMCR1094</strain>
    </source>
</reference>
<keyword evidence="3" id="KW-1185">Reference proteome</keyword>
<accession>A0A4D7QNJ4</accession>
<dbReference type="OrthoDB" id="8162729at2"/>
<dbReference type="Proteomes" id="UP000298588">
    <property type="component" value="Chromosome"/>
</dbReference>
<feature type="region of interest" description="Disordered" evidence="1">
    <location>
        <begin position="66"/>
        <end position="90"/>
    </location>
</feature>
<proteinExistence type="predicted"/>
<sequence>MAVKPESGAHQPEALALAAEAARHGGKKPDDVGLVATPKTAPVQTSSAAKDRAATKVLQEGVTGKDKGAEAAIDALPDRTKPLGEGRGKR</sequence>
<name>A0A4D7QNJ4_9HYPH</name>
<feature type="compositionally biased region" description="Basic and acidic residues" evidence="1">
    <location>
        <begin position="76"/>
        <end position="90"/>
    </location>
</feature>